<keyword evidence="1" id="KW-0812">Transmembrane</keyword>
<feature type="transmembrane region" description="Helical" evidence="1">
    <location>
        <begin position="138"/>
        <end position="163"/>
    </location>
</feature>
<protein>
    <submittedName>
        <fullName evidence="2">Conserved putative membrane protein</fullName>
    </submittedName>
</protein>
<evidence type="ECO:0000256" key="1">
    <source>
        <dbReference type="SAM" id="Phobius"/>
    </source>
</evidence>
<dbReference type="eggNOG" id="ENOG5031PNI">
    <property type="taxonomic scope" value="Bacteria"/>
</dbReference>
<dbReference type="Proteomes" id="UP000028492">
    <property type="component" value="Chromosome"/>
</dbReference>
<accession>A0A075UQT5</accession>
<sequence length="179" mass="19666">MSEAMRNALILSGVLLALVLFTHIGRHKAHLVILILPFFTCALVGWAVLYDLKLTTPNSLAGLVGIAAGVLIGWGLLKGTKVEWDQEKSAVYTRAGWVYLGLWLFVLVGRLIFVYTLEHSHSFAADFGKFLMDTGIDAGGVSAFFVTMALTMVIFRTAGVWVYRAKVLRQAQRTPSYAS</sequence>
<organism evidence="2 3">
    <name type="scientific">Amycolatopsis japonica</name>
    <dbReference type="NCBI Taxonomy" id="208439"/>
    <lineage>
        <taxon>Bacteria</taxon>
        <taxon>Bacillati</taxon>
        <taxon>Actinomycetota</taxon>
        <taxon>Actinomycetes</taxon>
        <taxon>Pseudonocardiales</taxon>
        <taxon>Pseudonocardiaceae</taxon>
        <taxon>Amycolatopsis</taxon>
        <taxon>Amycolatopsis japonica group</taxon>
    </lineage>
</organism>
<dbReference type="AlphaFoldDB" id="A0A075UQT5"/>
<dbReference type="HOGENOM" id="CLU_127141_1_0_11"/>
<dbReference type="EMBL" id="CP008953">
    <property type="protein sequence ID" value="AIG75353.1"/>
    <property type="molecule type" value="Genomic_DNA"/>
</dbReference>
<keyword evidence="3" id="KW-1185">Reference proteome</keyword>
<keyword evidence="1" id="KW-0472">Membrane</keyword>
<feature type="transmembrane region" description="Helical" evidence="1">
    <location>
        <begin position="31"/>
        <end position="48"/>
    </location>
</feature>
<feature type="transmembrane region" description="Helical" evidence="1">
    <location>
        <begin position="6"/>
        <end position="24"/>
    </location>
</feature>
<dbReference type="RefSeq" id="WP_038510786.1">
    <property type="nucleotide sequence ID" value="NZ_CP008953.1"/>
</dbReference>
<reference evidence="2 3" key="1">
    <citation type="journal article" date="2014" name="J. Biotechnol.">
        <title>Complete genome sequence of the actinobacterium Amycolatopsis japonica MG417-CF17(T) (=DSM 44213T) producing (S,S)-N,N'-ethylenediaminedisuccinic acid.</title>
        <authorList>
            <person name="Stegmann E."/>
            <person name="Albersmeier A."/>
            <person name="Spohn M."/>
            <person name="Gert H."/>
            <person name="Weber T."/>
            <person name="Wohlleben W."/>
            <person name="Kalinowski J."/>
            <person name="Ruckert C."/>
        </authorList>
    </citation>
    <scope>NUCLEOTIDE SEQUENCE [LARGE SCALE GENOMIC DNA]</scope>
    <source>
        <strain evidence="3">MG417-CF17 (DSM 44213)</strain>
    </source>
</reference>
<keyword evidence="1" id="KW-1133">Transmembrane helix</keyword>
<gene>
    <name evidence="2" type="ORF">AJAP_12355</name>
</gene>
<feature type="transmembrane region" description="Helical" evidence="1">
    <location>
        <begin position="97"/>
        <end position="118"/>
    </location>
</feature>
<evidence type="ECO:0000313" key="2">
    <source>
        <dbReference type="EMBL" id="AIG75353.1"/>
    </source>
</evidence>
<name>A0A075UQT5_9PSEU</name>
<feature type="transmembrane region" description="Helical" evidence="1">
    <location>
        <begin position="60"/>
        <end position="77"/>
    </location>
</feature>
<dbReference type="KEGG" id="aja:AJAP_12355"/>
<evidence type="ECO:0000313" key="3">
    <source>
        <dbReference type="Proteomes" id="UP000028492"/>
    </source>
</evidence>
<proteinExistence type="predicted"/>